<comment type="similarity">
    <text evidence="2 7">Belongs to the major facilitator superfamily. Sugar transporter (TC 2.A.1.1) family.</text>
</comment>
<keyword evidence="6 9" id="KW-0472">Membrane</keyword>
<feature type="transmembrane region" description="Helical" evidence="9">
    <location>
        <begin position="46"/>
        <end position="67"/>
    </location>
</feature>
<dbReference type="EMBL" id="RYZI01000070">
    <property type="protein sequence ID" value="RWA11760.1"/>
    <property type="molecule type" value="Genomic_DNA"/>
</dbReference>
<keyword evidence="12" id="KW-1185">Reference proteome</keyword>
<dbReference type="PANTHER" id="PTHR48022">
    <property type="entry name" value="PLASTIDIC GLUCOSE TRANSPORTER 4"/>
    <property type="match status" value="1"/>
</dbReference>
<evidence type="ECO:0000256" key="3">
    <source>
        <dbReference type="ARBA" id="ARBA00022448"/>
    </source>
</evidence>
<proteinExistence type="inferred from homology"/>
<evidence type="ECO:0000313" key="12">
    <source>
        <dbReference type="Proteomes" id="UP000286045"/>
    </source>
</evidence>
<dbReference type="GO" id="GO:0016020">
    <property type="term" value="C:membrane"/>
    <property type="evidence" value="ECO:0007669"/>
    <property type="project" value="UniProtKB-SubCell"/>
</dbReference>
<keyword evidence="4 9" id="KW-0812">Transmembrane</keyword>
<dbReference type="InterPro" id="IPR036259">
    <property type="entry name" value="MFS_trans_sf"/>
</dbReference>
<dbReference type="InterPro" id="IPR005829">
    <property type="entry name" value="Sugar_transporter_CS"/>
</dbReference>
<evidence type="ECO:0000256" key="8">
    <source>
        <dbReference type="SAM" id="MobiDB-lite"/>
    </source>
</evidence>
<reference evidence="11 12" key="1">
    <citation type="submission" date="2018-12" db="EMBL/GenBank/DDBJ databases">
        <title>Draft genome sequence of Xylaria grammica IHI A82.</title>
        <authorList>
            <person name="Buettner E."/>
            <person name="Kellner H."/>
        </authorList>
    </citation>
    <scope>NUCLEOTIDE SEQUENCE [LARGE SCALE GENOMIC DNA]</scope>
    <source>
        <strain evidence="11 12">IHI A82</strain>
    </source>
</reference>
<feature type="transmembrane region" description="Helical" evidence="9">
    <location>
        <begin position="370"/>
        <end position="390"/>
    </location>
</feature>
<dbReference type="Proteomes" id="UP000286045">
    <property type="component" value="Unassembled WGS sequence"/>
</dbReference>
<dbReference type="InterPro" id="IPR050360">
    <property type="entry name" value="MFS_Sugar_Transporters"/>
</dbReference>
<protein>
    <recommendedName>
        <fullName evidence="10">Major facilitator superfamily (MFS) profile domain-containing protein</fullName>
    </recommendedName>
</protein>
<comment type="subcellular location">
    <subcellularLocation>
        <location evidence="1">Membrane</location>
        <topology evidence="1">Multi-pass membrane protein</topology>
    </subcellularLocation>
</comment>
<feature type="transmembrane region" description="Helical" evidence="9">
    <location>
        <begin position="171"/>
        <end position="191"/>
    </location>
</feature>
<feature type="domain" description="Major facilitator superfamily (MFS) profile" evidence="10">
    <location>
        <begin position="1"/>
        <end position="457"/>
    </location>
</feature>
<feature type="transmembrane region" description="Helical" evidence="9">
    <location>
        <begin position="79"/>
        <end position="98"/>
    </location>
</feature>
<organism evidence="11 12">
    <name type="scientific">Xylaria grammica</name>
    <dbReference type="NCBI Taxonomy" id="363999"/>
    <lineage>
        <taxon>Eukaryota</taxon>
        <taxon>Fungi</taxon>
        <taxon>Dikarya</taxon>
        <taxon>Ascomycota</taxon>
        <taxon>Pezizomycotina</taxon>
        <taxon>Sordariomycetes</taxon>
        <taxon>Xylariomycetidae</taxon>
        <taxon>Xylariales</taxon>
        <taxon>Xylariaceae</taxon>
        <taxon>Xylaria</taxon>
    </lineage>
</organism>
<sequence>MFRNFGRYHEDFLTGGWDEGSTSAISQLGPFQDEYGLNGDHGDDKLSNIVSLVNVGASAGALLSFFLNDRIGRIQSMRVYLATYAIGSLISCFSYGHYRALYTGRIVAGLGVGGCTVVGPMTIAEIAPKSIRGLMTLWFNVCMLTTQGIGVFTVFGVSTNISSSLKLQYQIPWFVQTFIPAIAIFLSFFAIESPRWLILKNRQQDALQALLQLRGLSEDHPYFQEEWSLMLSHINDEQSQHGSQGSLSIIKETFTVATNFRRVQLVVIAYILAQFSGANSITNYLPTIIGLIGVKGVGVKLYASGSYALAKAVFCITSSLLFIDVVGRRRSLMIGVTIQLICHSYLAGYLRYFTIDSDALTQGASDAALAFIYIHALGWAISLYSLPYLFGAELWPNRLRSFGGALAQSFHWLFYFAITKATPSLLSSFNIWGAFVFFVAWCIIAFAFTFFCVPETSGLSLDEIDAYFERPLYRMRYGRDSPRDIREQEDFEKEGFHNDEHKDQGSDHIERVT</sequence>
<gene>
    <name evidence="11" type="ORF">EKO27_g3342</name>
</gene>
<dbReference type="PROSITE" id="PS50850">
    <property type="entry name" value="MFS"/>
    <property type="match status" value="1"/>
</dbReference>
<keyword evidence="5 9" id="KW-1133">Transmembrane helix</keyword>
<evidence type="ECO:0000256" key="1">
    <source>
        <dbReference type="ARBA" id="ARBA00004141"/>
    </source>
</evidence>
<evidence type="ECO:0000313" key="11">
    <source>
        <dbReference type="EMBL" id="RWA11760.1"/>
    </source>
</evidence>
<feature type="transmembrane region" description="Helical" evidence="9">
    <location>
        <begin position="402"/>
        <end position="419"/>
    </location>
</feature>
<dbReference type="InterPro" id="IPR020846">
    <property type="entry name" value="MFS_dom"/>
</dbReference>
<evidence type="ECO:0000259" key="10">
    <source>
        <dbReference type="PROSITE" id="PS50850"/>
    </source>
</evidence>
<dbReference type="GO" id="GO:0005351">
    <property type="term" value="F:carbohydrate:proton symporter activity"/>
    <property type="evidence" value="ECO:0007669"/>
    <property type="project" value="TreeGrafter"/>
</dbReference>
<evidence type="ECO:0000256" key="6">
    <source>
        <dbReference type="ARBA" id="ARBA00023136"/>
    </source>
</evidence>
<dbReference type="PANTHER" id="PTHR48022:SF59">
    <property type="entry name" value="MAJOR FACILITATOR SUPERFAMILY (MFS) PROFILE DOMAIN-CONTAINING PROTEIN"/>
    <property type="match status" value="1"/>
</dbReference>
<feature type="transmembrane region" description="Helical" evidence="9">
    <location>
        <begin position="104"/>
        <end position="124"/>
    </location>
</feature>
<name>A0A439DBH2_9PEZI</name>
<feature type="region of interest" description="Disordered" evidence="8">
    <location>
        <begin position="488"/>
        <end position="513"/>
    </location>
</feature>
<evidence type="ECO:0000256" key="5">
    <source>
        <dbReference type="ARBA" id="ARBA00022989"/>
    </source>
</evidence>
<dbReference type="PRINTS" id="PR00171">
    <property type="entry name" value="SUGRTRNSPORT"/>
</dbReference>
<evidence type="ECO:0000256" key="4">
    <source>
        <dbReference type="ARBA" id="ARBA00022692"/>
    </source>
</evidence>
<feature type="transmembrane region" description="Helical" evidence="9">
    <location>
        <begin position="136"/>
        <end position="159"/>
    </location>
</feature>
<dbReference type="PROSITE" id="PS00216">
    <property type="entry name" value="SUGAR_TRANSPORT_1"/>
    <property type="match status" value="1"/>
</dbReference>
<feature type="transmembrane region" description="Helical" evidence="9">
    <location>
        <begin position="305"/>
        <end position="325"/>
    </location>
</feature>
<keyword evidence="3 7" id="KW-0813">Transport</keyword>
<dbReference type="InterPro" id="IPR005828">
    <property type="entry name" value="MFS_sugar_transport-like"/>
</dbReference>
<dbReference type="NCBIfam" id="TIGR00879">
    <property type="entry name" value="SP"/>
    <property type="match status" value="1"/>
</dbReference>
<dbReference type="InterPro" id="IPR003663">
    <property type="entry name" value="Sugar/inositol_transpt"/>
</dbReference>
<comment type="caution">
    <text evidence="11">The sequence shown here is derived from an EMBL/GenBank/DDBJ whole genome shotgun (WGS) entry which is preliminary data.</text>
</comment>
<feature type="transmembrane region" description="Helical" evidence="9">
    <location>
        <begin position="332"/>
        <end position="350"/>
    </location>
</feature>
<evidence type="ECO:0000256" key="7">
    <source>
        <dbReference type="RuleBase" id="RU003346"/>
    </source>
</evidence>
<evidence type="ECO:0000256" key="2">
    <source>
        <dbReference type="ARBA" id="ARBA00010992"/>
    </source>
</evidence>
<accession>A0A439DBH2</accession>
<feature type="transmembrane region" description="Helical" evidence="9">
    <location>
        <begin position="265"/>
        <end position="285"/>
    </location>
</feature>
<feature type="transmembrane region" description="Helical" evidence="9">
    <location>
        <begin position="431"/>
        <end position="453"/>
    </location>
</feature>
<dbReference type="Pfam" id="PF00083">
    <property type="entry name" value="Sugar_tr"/>
    <property type="match status" value="1"/>
</dbReference>
<dbReference type="SUPFAM" id="SSF103473">
    <property type="entry name" value="MFS general substrate transporter"/>
    <property type="match status" value="1"/>
</dbReference>
<evidence type="ECO:0000256" key="9">
    <source>
        <dbReference type="SAM" id="Phobius"/>
    </source>
</evidence>
<dbReference type="Gene3D" id="1.20.1250.20">
    <property type="entry name" value="MFS general substrate transporter like domains"/>
    <property type="match status" value="1"/>
</dbReference>
<dbReference type="AlphaFoldDB" id="A0A439DBH2"/>